<gene>
    <name evidence="11" type="primary">pilQ</name>
    <name evidence="11" type="ORF">ENN98_01410</name>
</gene>
<dbReference type="Gene3D" id="3.30.1370.130">
    <property type="match status" value="1"/>
</dbReference>
<dbReference type="InterPro" id="IPR005644">
    <property type="entry name" value="NolW-like"/>
</dbReference>
<evidence type="ECO:0000259" key="10">
    <source>
        <dbReference type="Pfam" id="PF03958"/>
    </source>
</evidence>
<evidence type="ECO:0000256" key="8">
    <source>
        <dbReference type="SAM" id="SignalP"/>
    </source>
</evidence>
<dbReference type="EMBL" id="DSDS01000032">
    <property type="protein sequence ID" value="HET97364.1"/>
    <property type="molecule type" value="Genomic_DNA"/>
</dbReference>
<evidence type="ECO:0000256" key="2">
    <source>
        <dbReference type="ARBA" id="ARBA00022448"/>
    </source>
</evidence>
<comment type="caution">
    <text evidence="11">The sequence shown here is derived from an EMBL/GenBank/DDBJ whole genome shotgun (WGS) entry which is preliminary data.</text>
</comment>
<dbReference type="NCBIfam" id="TIGR02515">
    <property type="entry name" value="IV_pilus_PilQ"/>
    <property type="match status" value="1"/>
</dbReference>
<reference evidence="11" key="1">
    <citation type="journal article" date="2020" name="mSystems">
        <title>Genome- and Community-Level Interaction Insights into Carbon Utilization and Element Cycling Functions of Hydrothermarchaeota in Hydrothermal Sediment.</title>
        <authorList>
            <person name="Zhou Z."/>
            <person name="Liu Y."/>
            <person name="Xu W."/>
            <person name="Pan J."/>
            <person name="Luo Z.H."/>
            <person name="Li M."/>
        </authorList>
    </citation>
    <scope>NUCLEOTIDE SEQUENCE [LARGE SCALE GENOMIC DNA]</scope>
    <source>
        <strain evidence="11">SpSt-1224</strain>
    </source>
</reference>
<dbReference type="InterPro" id="IPR038591">
    <property type="entry name" value="NolW-like_sf"/>
</dbReference>
<protein>
    <submittedName>
        <fullName evidence="11">Type IV pilus secretin PilQ</fullName>
    </submittedName>
</protein>
<keyword evidence="2 7" id="KW-0813">Transport</keyword>
<dbReference type="PROSITE" id="PS51257">
    <property type="entry name" value="PROKAR_LIPOPROTEIN"/>
    <property type="match status" value="1"/>
</dbReference>
<dbReference type="Pfam" id="PF03958">
    <property type="entry name" value="Secretin_N"/>
    <property type="match status" value="1"/>
</dbReference>
<dbReference type="InterPro" id="IPR013355">
    <property type="entry name" value="Pilus_4_PilQ"/>
</dbReference>
<feature type="chain" id="PRO_5028458737" evidence="8">
    <location>
        <begin position="24"/>
        <end position="502"/>
    </location>
</feature>
<evidence type="ECO:0000313" key="11">
    <source>
        <dbReference type="EMBL" id="HET97364.1"/>
    </source>
</evidence>
<evidence type="ECO:0000259" key="9">
    <source>
        <dbReference type="Pfam" id="PF00263"/>
    </source>
</evidence>
<dbReference type="PANTHER" id="PTHR30604:SF1">
    <property type="entry name" value="DNA UTILIZATION PROTEIN HOFQ"/>
    <property type="match status" value="1"/>
</dbReference>
<name>A0A7C2TGV4_9BACT</name>
<sequence>MSCRRVMLAFGLALSLLLLSGCAAQKSQLQQEGFFEEWRLLADDSKGHSPAPRRESVLLEPLVEQVETITGLEEELRPMPTRPVSMHLWDVPITSVLRSLARLAELNLIINPAITGSTDVHLHNVAWDQAFRGVLATHGLTYAWEGDILRVMTIDDMEHDLRLAAVKEKKGAHRIEIGRVAPLASQIVKISYANAEELRETLLAMLTKDGEGNARGSVVVDRHSNSLVIQATQEDLARVGRMIAVLDRPRPQVLIEATIVEASKSVARDLGVQWSGRYLAGQNRPHGITEGLDPAALLPATGQETLLGGGTNPDGSPITSALGLLYGSSNWNFLSLQLQALQEDGKVNILSQPSITTMDNQMAFTENGTRIPVVTTTDGDRTVRYENAVLRLEITPNIIDADNLRMKIAVTKDEVDLSRQVEGNPFIIKKQTETNLNVANGETIVISGLTKQQLADTNSGVPGLKDIPGLGWFFRGSSKASGMEEVLIFLTPVILPQRIAAP</sequence>
<keyword evidence="5" id="KW-0998">Cell outer membrane</keyword>
<dbReference type="GO" id="GO:0009306">
    <property type="term" value="P:protein secretion"/>
    <property type="evidence" value="ECO:0007669"/>
    <property type="project" value="InterPro"/>
</dbReference>
<dbReference type="AlphaFoldDB" id="A0A7C2TGV4"/>
<evidence type="ECO:0000256" key="6">
    <source>
        <dbReference type="RuleBase" id="RU004003"/>
    </source>
</evidence>
<dbReference type="PANTHER" id="PTHR30604">
    <property type="entry name" value="PROTEIN TRANSPORT PROTEIN HOFQ"/>
    <property type="match status" value="1"/>
</dbReference>
<comment type="subcellular location">
    <subcellularLocation>
        <location evidence="7">Cell outer membrane</location>
    </subcellularLocation>
    <subcellularLocation>
        <location evidence="1">Membrane</location>
    </subcellularLocation>
</comment>
<evidence type="ECO:0000256" key="3">
    <source>
        <dbReference type="ARBA" id="ARBA00022729"/>
    </source>
</evidence>
<proteinExistence type="inferred from homology"/>
<dbReference type="Pfam" id="PF00263">
    <property type="entry name" value="Secretin"/>
    <property type="match status" value="1"/>
</dbReference>
<keyword evidence="3 8" id="KW-0732">Signal</keyword>
<evidence type="ECO:0000256" key="7">
    <source>
        <dbReference type="RuleBase" id="RU004004"/>
    </source>
</evidence>
<dbReference type="InterPro" id="IPR001775">
    <property type="entry name" value="GspD/PilQ"/>
</dbReference>
<feature type="domain" description="Type II/III secretion system secretin-like" evidence="9">
    <location>
        <begin position="340"/>
        <end position="495"/>
    </location>
</feature>
<evidence type="ECO:0000256" key="1">
    <source>
        <dbReference type="ARBA" id="ARBA00004370"/>
    </source>
</evidence>
<feature type="domain" description="NolW-like" evidence="10">
    <location>
        <begin position="185"/>
        <end position="252"/>
    </location>
</feature>
<dbReference type="Proteomes" id="UP000885986">
    <property type="component" value="Unassembled WGS sequence"/>
</dbReference>
<evidence type="ECO:0000256" key="4">
    <source>
        <dbReference type="ARBA" id="ARBA00023136"/>
    </source>
</evidence>
<dbReference type="InterPro" id="IPR051808">
    <property type="entry name" value="Type_IV_pilus_biogenesis"/>
</dbReference>
<dbReference type="PRINTS" id="PR00811">
    <property type="entry name" value="BCTERIALGSPD"/>
</dbReference>
<dbReference type="Gene3D" id="3.30.1370.120">
    <property type="match status" value="1"/>
</dbReference>
<feature type="signal peptide" evidence="8">
    <location>
        <begin position="1"/>
        <end position="23"/>
    </location>
</feature>
<accession>A0A7C2TGV4</accession>
<organism evidence="11">
    <name type="scientific">Desulfurivibrio alkaliphilus</name>
    <dbReference type="NCBI Taxonomy" id="427923"/>
    <lineage>
        <taxon>Bacteria</taxon>
        <taxon>Pseudomonadati</taxon>
        <taxon>Thermodesulfobacteriota</taxon>
        <taxon>Desulfobulbia</taxon>
        <taxon>Desulfobulbales</taxon>
        <taxon>Desulfobulbaceae</taxon>
        <taxon>Desulfurivibrio</taxon>
    </lineage>
</organism>
<dbReference type="GO" id="GO:0009279">
    <property type="term" value="C:cell outer membrane"/>
    <property type="evidence" value="ECO:0007669"/>
    <property type="project" value="UniProtKB-SubCell"/>
</dbReference>
<keyword evidence="4" id="KW-0472">Membrane</keyword>
<comment type="similarity">
    <text evidence="6">Belongs to the bacterial secretin family.</text>
</comment>
<evidence type="ECO:0000256" key="5">
    <source>
        <dbReference type="ARBA" id="ARBA00023237"/>
    </source>
</evidence>
<dbReference type="InterPro" id="IPR004846">
    <property type="entry name" value="T2SS/T3SS_dom"/>
</dbReference>